<keyword evidence="5" id="KW-1185">Reference proteome</keyword>
<evidence type="ECO:0000256" key="1">
    <source>
        <dbReference type="ARBA" id="ARBA00023186"/>
    </source>
</evidence>
<dbReference type="SMART" id="SM00271">
    <property type="entry name" value="DnaJ"/>
    <property type="match status" value="1"/>
</dbReference>
<feature type="compositionally biased region" description="Low complexity" evidence="2">
    <location>
        <begin position="84"/>
        <end position="101"/>
    </location>
</feature>
<reference evidence="4 5" key="1">
    <citation type="submission" date="2020-12" db="EMBL/GenBank/DDBJ databases">
        <title>WGS of Legionella: environmental sample.</title>
        <authorList>
            <person name="Cristino S."/>
            <person name="Girolamini L."/>
            <person name="Salaris S."/>
            <person name="Pascale M.R."/>
            <person name="Mazzotta M."/>
            <person name="Orsini M."/>
            <person name="Grottola A."/>
        </authorList>
    </citation>
    <scope>NUCLEOTIDE SEQUENCE [LARGE SCALE GENOMIC DNA]</scope>
    <source>
        <strain evidence="4 5">30cs62</strain>
    </source>
</reference>
<evidence type="ECO:0000313" key="5">
    <source>
        <dbReference type="Proteomes" id="UP000809910"/>
    </source>
</evidence>
<proteinExistence type="predicted"/>
<accession>A0ABS1WAL3</accession>
<dbReference type="Gene3D" id="1.10.287.110">
    <property type="entry name" value="DnaJ domain"/>
    <property type="match status" value="1"/>
</dbReference>
<protein>
    <submittedName>
        <fullName evidence="4">DnaJ domain-containing protein</fullName>
    </submittedName>
</protein>
<evidence type="ECO:0000313" key="4">
    <source>
        <dbReference type="EMBL" id="MBL7526378.1"/>
    </source>
</evidence>
<name>A0ABS1WAL3_9GAMM</name>
<dbReference type="EMBL" id="JADWVN010000013">
    <property type="protein sequence ID" value="MBL7526378.1"/>
    <property type="molecule type" value="Genomic_DNA"/>
</dbReference>
<dbReference type="CDD" id="cd06257">
    <property type="entry name" value="DnaJ"/>
    <property type="match status" value="1"/>
</dbReference>
<dbReference type="Pfam" id="PF00226">
    <property type="entry name" value="DnaJ"/>
    <property type="match status" value="1"/>
</dbReference>
<feature type="domain" description="J" evidence="3">
    <location>
        <begin position="3"/>
        <end position="65"/>
    </location>
</feature>
<sequence>MATVYEVLGLEPTADFNLLKKAYREKARISHPDRGGDAEEFKVVAKVWELLDTEAKAQLYFDQFSAQAIKPDWTSSHANYQPGSSSYRTPSPTRSSPTSSSFFKPDIIPQNPTVSRPSQYFSTFDLYTGGFAGFFKQVNDNLMAYLESTASLISSTDPLDKKLGFEIEKLQGDIWPGAHPDRVISAFKGILNLMVNNADLHSATDNKKYFCLNQLAEFVGKPVTLEAYHTVLAEYARAYVTVDSVALLMAMERQPEPSSSVPLLD</sequence>
<dbReference type="RefSeq" id="WP_203110453.1">
    <property type="nucleotide sequence ID" value="NZ_JADOBG010000015.1"/>
</dbReference>
<dbReference type="PROSITE" id="PS50076">
    <property type="entry name" value="DNAJ_2"/>
    <property type="match status" value="1"/>
</dbReference>
<comment type="caution">
    <text evidence="4">The sequence shown here is derived from an EMBL/GenBank/DDBJ whole genome shotgun (WGS) entry which is preliminary data.</text>
</comment>
<gene>
    <name evidence="4" type="ORF">I5282_07310</name>
</gene>
<dbReference type="InterPro" id="IPR001623">
    <property type="entry name" value="DnaJ_domain"/>
</dbReference>
<dbReference type="SUPFAM" id="SSF46565">
    <property type="entry name" value="Chaperone J-domain"/>
    <property type="match status" value="1"/>
</dbReference>
<dbReference type="Proteomes" id="UP000809910">
    <property type="component" value="Unassembled WGS sequence"/>
</dbReference>
<evidence type="ECO:0000259" key="3">
    <source>
        <dbReference type="PROSITE" id="PS50076"/>
    </source>
</evidence>
<dbReference type="PRINTS" id="PR00625">
    <property type="entry name" value="JDOMAIN"/>
</dbReference>
<evidence type="ECO:0000256" key="2">
    <source>
        <dbReference type="SAM" id="MobiDB-lite"/>
    </source>
</evidence>
<keyword evidence="1" id="KW-0143">Chaperone</keyword>
<feature type="region of interest" description="Disordered" evidence="2">
    <location>
        <begin position="80"/>
        <end position="108"/>
    </location>
</feature>
<organism evidence="4 5">
    <name type="scientific">Legionella bononiensis</name>
    <dbReference type="NCBI Taxonomy" id="2793102"/>
    <lineage>
        <taxon>Bacteria</taxon>
        <taxon>Pseudomonadati</taxon>
        <taxon>Pseudomonadota</taxon>
        <taxon>Gammaproteobacteria</taxon>
        <taxon>Legionellales</taxon>
        <taxon>Legionellaceae</taxon>
        <taxon>Legionella</taxon>
    </lineage>
</organism>
<dbReference type="InterPro" id="IPR036869">
    <property type="entry name" value="J_dom_sf"/>
</dbReference>